<feature type="non-terminal residue" evidence="1">
    <location>
        <position position="462"/>
    </location>
</feature>
<evidence type="ECO:0000313" key="1">
    <source>
        <dbReference type="EMBL" id="KKN12951.1"/>
    </source>
</evidence>
<reference evidence="1" key="1">
    <citation type="journal article" date="2015" name="Nature">
        <title>Complex archaea that bridge the gap between prokaryotes and eukaryotes.</title>
        <authorList>
            <person name="Spang A."/>
            <person name="Saw J.H."/>
            <person name="Jorgensen S.L."/>
            <person name="Zaremba-Niedzwiedzka K."/>
            <person name="Martijn J."/>
            <person name="Lind A.E."/>
            <person name="van Eijk R."/>
            <person name="Schleper C."/>
            <person name="Guy L."/>
            <person name="Ettema T.J."/>
        </authorList>
    </citation>
    <scope>NUCLEOTIDE SEQUENCE</scope>
</reference>
<organism evidence="1">
    <name type="scientific">marine sediment metagenome</name>
    <dbReference type="NCBI Taxonomy" id="412755"/>
    <lineage>
        <taxon>unclassified sequences</taxon>
        <taxon>metagenomes</taxon>
        <taxon>ecological metagenomes</taxon>
    </lineage>
</organism>
<comment type="caution">
    <text evidence="1">The sequence shown here is derived from an EMBL/GenBank/DDBJ whole genome shotgun (WGS) entry which is preliminary data.</text>
</comment>
<protein>
    <submittedName>
        <fullName evidence="1">Uncharacterized protein</fullName>
    </submittedName>
</protein>
<name>A0A0F9QIF8_9ZZZZ</name>
<gene>
    <name evidence="1" type="ORF">LCGC14_1011350</name>
</gene>
<dbReference type="AlphaFoldDB" id="A0A0F9QIF8"/>
<sequence length="462" mass="47887">MANEFTIPGTLVGGGKASFGELERIESQILNNLEVTAAGDATIGIFTGAASVGAYRFGTGVTADSALIEYDHSATQMRFDIGGTAEITIDASVSPTVTTIAGDLTVSGTTTTVNSTDLNITDNVILLNKDEVGAGITLGSAGIEIERGSLTNAKWIYDETNDWWGPSGATQTIGNVATIDSTDSAEELLTINGVGAIKIPAGTTAQQPTGVNGMIRYNSDGGVNNLEGFIAGSWEELLNTGSSVTISGDLTMDVGAQFFLDDGTATDPGLAFRDDPDTGLFRVGADTIGFSTGTTNRFQISTTEADFFVNLDMNGNVFSNPLAPVSGTQVGDRDFNDARYVNVTGDAMTGALTITDTGEALTVTRTTEGTGTVAAFRIDEGDIGTDICITFRADDSVGTIQTYGKICVEIVDNVAASLDAKMIFLLQEAGGLVPLATLRQNPEPEGGGLMEVTATAALYSDL</sequence>
<dbReference type="EMBL" id="LAZR01003975">
    <property type="protein sequence ID" value="KKN12951.1"/>
    <property type="molecule type" value="Genomic_DNA"/>
</dbReference>
<proteinExistence type="predicted"/>
<accession>A0A0F9QIF8</accession>